<keyword evidence="1" id="KW-0175">Coiled coil</keyword>
<evidence type="ECO:0000256" key="2">
    <source>
        <dbReference type="SAM" id="MobiDB-lite"/>
    </source>
</evidence>
<dbReference type="Proteomes" id="UP000027730">
    <property type="component" value="Unassembled WGS sequence"/>
</dbReference>
<feature type="compositionally biased region" description="Basic and acidic residues" evidence="2">
    <location>
        <begin position="48"/>
        <end position="68"/>
    </location>
</feature>
<proteinExistence type="predicted"/>
<sequence>MDDDKPNDQLVREVAQSILDMDAANPDWFLEEAMKIRKLSLELELARHQQEKWKGTREERKSKFDSGRSHIKTINKGSAPLKSILKKRVEDTTVETPTGDAAPAAEPVLESSTVESSTISAGDKLVHLAGEVGDLSKEVTELWTFFPVALDSMTKRMEILRKDNNDLIEALEEQKQKNESLEKRLAEMEAWVAAQKKV</sequence>
<evidence type="ECO:0000313" key="3">
    <source>
        <dbReference type="EMBL" id="KEQ68849.1"/>
    </source>
</evidence>
<reference evidence="3 4" key="1">
    <citation type="journal article" date="2014" name="BMC Genomics">
        <title>Genome sequencing of four Aureobasidium pullulans varieties: biotechnological potential, stress tolerance, and description of new species.</title>
        <authorList>
            <person name="Gostin Ar C."/>
            <person name="Ohm R.A."/>
            <person name="Kogej T."/>
            <person name="Sonjak S."/>
            <person name="Turk M."/>
            <person name="Zajc J."/>
            <person name="Zalar P."/>
            <person name="Grube M."/>
            <person name="Sun H."/>
            <person name="Han J."/>
            <person name="Sharma A."/>
            <person name="Chiniquy J."/>
            <person name="Ngan C.Y."/>
            <person name="Lipzen A."/>
            <person name="Barry K."/>
            <person name="Grigoriev I.V."/>
            <person name="Gunde-Cimerman N."/>
        </authorList>
    </citation>
    <scope>NUCLEOTIDE SEQUENCE [LARGE SCALE GENOMIC DNA]</scope>
    <source>
        <strain evidence="3 4">CBS 147.97</strain>
    </source>
</reference>
<feature type="coiled-coil region" evidence="1">
    <location>
        <begin position="150"/>
        <end position="191"/>
    </location>
</feature>
<name>A0A074WB84_9PEZI</name>
<keyword evidence="4" id="KW-1185">Reference proteome</keyword>
<evidence type="ECO:0000256" key="1">
    <source>
        <dbReference type="SAM" id="Coils"/>
    </source>
</evidence>
<organism evidence="3 4">
    <name type="scientific">Aureobasidium namibiae CBS 147.97</name>
    <dbReference type="NCBI Taxonomy" id="1043004"/>
    <lineage>
        <taxon>Eukaryota</taxon>
        <taxon>Fungi</taxon>
        <taxon>Dikarya</taxon>
        <taxon>Ascomycota</taxon>
        <taxon>Pezizomycotina</taxon>
        <taxon>Dothideomycetes</taxon>
        <taxon>Dothideomycetidae</taxon>
        <taxon>Dothideales</taxon>
        <taxon>Saccotheciaceae</taxon>
        <taxon>Aureobasidium</taxon>
    </lineage>
</organism>
<dbReference type="EMBL" id="KL584725">
    <property type="protein sequence ID" value="KEQ68849.1"/>
    <property type="molecule type" value="Genomic_DNA"/>
</dbReference>
<feature type="region of interest" description="Disordered" evidence="2">
    <location>
        <begin position="48"/>
        <end position="72"/>
    </location>
</feature>
<dbReference type="AlphaFoldDB" id="A0A074WB84"/>
<dbReference type="GeneID" id="25417626"/>
<protein>
    <submittedName>
        <fullName evidence="3">Uncharacterized protein</fullName>
    </submittedName>
</protein>
<accession>A0A074WB84</accession>
<evidence type="ECO:0000313" key="4">
    <source>
        <dbReference type="Proteomes" id="UP000027730"/>
    </source>
</evidence>
<gene>
    <name evidence="3" type="ORF">M436DRAFT_86010</name>
</gene>
<dbReference type="HOGENOM" id="CLU_1377855_0_0_1"/>
<dbReference type="RefSeq" id="XP_013423079.1">
    <property type="nucleotide sequence ID" value="XM_013567625.1"/>
</dbReference>